<name>A0AAP0G420_9ASPA</name>
<dbReference type="PANTHER" id="PTHR32258">
    <property type="entry name" value="PROTEIN NETWORKED 4A"/>
    <property type="match status" value="1"/>
</dbReference>
<feature type="region of interest" description="Disordered" evidence="3">
    <location>
        <begin position="81"/>
        <end position="114"/>
    </location>
</feature>
<reference evidence="5 6" key="1">
    <citation type="journal article" date="2022" name="Nat. Plants">
        <title>Genomes of leafy and leafless Platanthera orchids illuminate the evolution of mycoheterotrophy.</title>
        <authorList>
            <person name="Li M.H."/>
            <person name="Liu K.W."/>
            <person name="Li Z."/>
            <person name="Lu H.C."/>
            <person name="Ye Q.L."/>
            <person name="Zhang D."/>
            <person name="Wang J.Y."/>
            <person name="Li Y.F."/>
            <person name="Zhong Z.M."/>
            <person name="Liu X."/>
            <person name="Yu X."/>
            <person name="Liu D.K."/>
            <person name="Tu X.D."/>
            <person name="Liu B."/>
            <person name="Hao Y."/>
            <person name="Liao X.Y."/>
            <person name="Jiang Y.T."/>
            <person name="Sun W.H."/>
            <person name="Chen J."/>
            <person name="Chen Y.Q."/>
            <person name="Ai Y."/>
            <person name="Zhai J.W."/>
            <person name="Wu S.S."/>
            <person name="Zhou Z."/>
            <person name="Hsiao Y.Y."/>
            <person name="Wu W.L."/>
            <person name="Chen Y.Y."/>
            <person name="Lin Y.F."/>
            <person name="Hsu J.L."/>
            <person name="Li C.Y."/>
            <person name="Wang Z.W."/>
            <person name="Zhao X."/>
            <person name="Zhong W.Y."/>
            <person name="Ma X.K."/>
            <person name="Ma L."/>
            <person name="Huang J."/>
            <person name="Chen G.Z."/>
            <person name="Huang M.Z."/>
            <person name="Huang L."/>
            <person name="Peng D.H."/>
            <person name="Luo Y.B."/>
            <person name="Zou S.Q."/>
            <person name="Chen S.P."/>
            <person name="Lan S."/>
            <person name="Tsai W.C."/>
            <person name="Van de Peer Y."/>
            <person name="Liu Z.J."/>
        </authorList>
    </citation>
    <scope>NUCLEOTIDE SEQUENCE [LARGE SCALE GENOMIC DNA]</scope>
    <source>
        <strain evidence="5">Lor287</strain>
    </source>
</reference>
<feature type="domain" description="NAB" evidence="4">
    <location>
        <begin position="1"/>
        <end position="77"/>
    </location>
</feature>
<proteinExistence type="inferred from homology"/>
<dbReference type="EMBL" id="JBBWWQ010000011">
    <property type="protein sequence ID" value="KAK8936092.1"/>
    <property type="molecule type" value="Genomic_DNA"/>
</dbReference>
<dbReference type="GO" id="GO:0003779">
    <property type="term" value="F:actin binding"/>
    <property type="evidence" value="ECO:0007669"/>
    <property type="project" value="InterPro"/>
</dbReference>
<feature type="compositionally biased region" description="Low complexity" evidence="3">
    <location>
        <begin position="97"/>
        <end position="110"/>
    </location>
</feature>
<keyword evidence="1" id="KW-0175">Coiled coil</keyword>
<sequence length="318" mass="35858">MSCRARPPWLQSALTVIEQNVKALSTNTSVAMQEPDSFASRAENYYQKRPQLISLLHDLHNRYLYLADRYMQSLRSHHGHRRHHSVSDLSDIEDPLDSASSDADAESSLSFERPLHPTAPGLDLLVAELVAAEVDREILLAELGGSERARAESGRKSELQGSLLEVLEAERMVLLGENARLGYELAAATENARALALEAAYTRQKAAELARCMVKMKADHRICVLAGRRIEELQGLVYALERRNRECYEAMAKREVDRVEVKMEVERLTEENRRLAEMAANSGRGRRTGMVAVARWWGRVRSLKWVITPCGPEIKKAE</sequence>
<dbReference type="InterPro" id="IPR051861">
    <property type="entry name" value="NET_actin-binding_domain"/>
</dbReference>
<evidence type="ECO:0000313" key="5">
    <source>
        <dbReference type="EMBL" id="KAK8936092.1"/>
    </source>
</evidence>
<comment type="caution">
    <text evidence="5">The sequence shown here is derived from an EMBL/GenBank/DDBJ whole genome shotgun (WGS) entry which is preliminary data.</text>
</comment>
<organism evidence="5 6">
    <name type="scientific">Platanthera zijinensis</name>
    <dbReference type="NCBI Taxonomy" id="2320716"/>
    <lineage>
        <taxon>Eukaryota</taxon>
        <taxon>Viridiplantae</taxon>
        <taxon>Streptophyta</taxon>
        <taxon>Embryophyta</taxon>
        <taxon>Tracheophyta</taxon>
        <taxon>Spermatophyta</taxon>
        <taxon>Magnoliopsida</taxon>
        <taxon>Liliopsida</taxon>
        <taxon>Asparagales</taxon>
        <taxon>Orchidaceae</taxon>
        <taxon>Orchidoideae</taxon>
        <taxon>Orchideae</taxon>
        <taxon>Orchidinae</taxon>
        <taxon>Platanthera</taxon>
    </lineage>
</organism>
<dbReference type="Proteomes" id="UP001418222">
    <property type="component" value="Unassembled WGS sequence"/>
</dbReference>
<dbReference type="AlphaFoldDB" id="A0AAP0G420"/>
<evidence type="ECO:0000256" key="2">
    <source>
        <dbReference type="ARBA" id="ARBA00038006"/>
    </source>
</evidence>
<comment type="similarity">
    <text evidence="2">Belongs to the NET family.</text>
</comment>
<evidence type="ECO:0000313" key="6">
    <source>
        <dbReference type="Proteomes" id="UP001418222"/>
    </source>
</evidence>
<dbReference type="InterPro" id="IPR011684">
    <property type="entry name" value="NAB"/>
</dbReference>
<evidence type="ECO:0000256" key="1">
    <source>
        <dbReference type="ARBA" id="ARBA00023054"/>
    </source>
</evidence>
<accession>A0AAP0G420</accession>
<protein>
    <recommendedName>
        <fullName evidence="4">NAB domain-containing protein</fullName>
    </recommendedName>
</protein>
<evidence type="ECO:0000259" key="4">
    <source>
        <dbReference type="PROSITE" id="PS51774"/>
    </source>
</evidence>
<dbReference type="Pfam" id="PF07765">
    <property type="entry name" value="KIP1"/>
    <property type="match status" value="1"/>
</dbReference>
<dbReference type="PANTHER" id="PTHR32258:SF26">
    <property type="entry name" value="KINASE INTERACTING (KIP1-LIKE) FAMILY PROTEIN"/>
    <property type="match status" value="1"/>
</dbReference>
<evidence type="ECO:0000256" key="3">
    <source>
        <dbReference type="SAM" id="MobiDB-lite"/>
    </source>
</evidence>
<keyword evidence="6" id="KW-1185">Reference proteome</keyword>
<gene>
    <name evidence="5" type="ORF">KSP39_PZI012968</name>
</gene>
<dbReference type="PROSITE" id="PS51774">
    <property type="entry name" value="NAB"/>
    <property type="match status" value="1"/>
</dbReference>